<feature type="region of interest" description="Disordered" evidence="3">
    <location>
        <begin position="223"/>
        <end position="258"/>
    </location>
</feature>
<evidence type="ECO:0000259" key="4">
    <source>
        <dbReference type="SMART" id="SM00559"/>
    </source>
</evidence>
<dbReference type="PIRSF" id="PIRSF006493">
    <property type="entry name" value="Prok_Ku"/>
    <property type="match status" value="1"/>
</dbReference>
<dbReference type="EMBL" id="APLQ01000014">
    <property type="protein sequence ID" value="ENO13258.1"/>
    <property type="molecule type" value="Genomic_DNA"/>
</dbReference>
<keyword evidence="2" id="KW-0233">DNA recombination</keyword>
<dbReference type="PANTHER" id="PTHR41251">
    <property type="entry name" value="NON-HOMOLOGOUS END JOINING PROTEIN KU"/>
    <property type="match status" value="1"/>
</dbReference>
<dbReference type="InterPro" id="IPR016194">
    <property type="entry name" value="SPOC-like_C_dom_sf"/>
</dbReference>
<dbReference type="RefSeq" id="WP_004581483.1">
    <property type="nucleotide sequence ID" value="NZ_AP028878.1"/>
</dbReference>
<dbReference type="HOGENOM" id="CLU_048975_0_1_6"/>
<dbReference type="InterPro" id="IPR006164">
    <property type="entry name" value="DNA_bd_Ku70/Ku80"/>
</dbReference>
<feature type="domain" description="Ku" evidence="4">
    <location>
        <begin position="54"/>
        <end position="181"/>
    </location>
</feature>
<dbReference type="OrthoDB" id="9795084at2"/>
<evidence type="ECO:0000313" key="5">
    <source>
        <dbReference type="EMBL" id="ENO13258.1"/>
    </source>
</evidence>
<dbReference type="GO" id="GO:0006303">
    <property type="term" value="P:double-strand break repair via nonhomologous end joining"/>
    <property type="evidence" value="ECO:0007669"/>
    <property type="project" value="UniProtKB-UniRule"/>
</dbReference>
<comment type="similarity">
    <text evidence="2">Belongs to the prokaryotic Ku family.</text>
</comment>
<dbReference type="NCBIfam" id="TIGR02772">
    <property type="entry name" value="Ku_bact"/>
    <property type="match status" value="1"/>
</dbReference>
<evidence type="ECO:0000256" key="2">
    <source>
        <dbReference type="HAMAP-Rule" id="MF_01875"/>
    </source>
</evidence>
<name>N6WWT0_9GAMM</name>
<dbReference type="STRING" id="626887.J057_17720"/>
<accession>N6WWT0</accession>
<dbReference type="PANTHER" id="PTHR41251:SF1">
    <property type="entry name" value="NON-HOMOLOGOUS END JOINING PROTEIN KU"/>
    <property type="match status" value="1"/>
</dbReference>
<gene>
    <name evidence="2" type="primary">ku</name>
    <name evidence="5" type="ORF">J057_17720</name>
</gene>
<dbReference type="PATRIC" id="fig|626887.3.peg.3541"/>
<evidence type="ECO:0000256" key="1">
    <source>
        <dbReference type="ARBA" id="ARBA00023125"/>
    </source>
</evidence>
<keyword evidence="2" id="KW-0234">DNA repair</keyword>
<comment type="caution">
    <text evidence="5">The sequence shown here is derived from an EMBL/GenBank/DDBJ whole genome shotgun (WGS) entry which is preliminary data.</text>
</comment>
<organism evidence="5 6">
    <name type="scientific">Marinobacter nanhaiticus D15-8W</name>
    <dbReference type="NCBI Taxonomy" id="626887"/>
    <lineage>
        <taxon>Bacteria</taxon>
        <taxon>Pseudomonadati</taxon>
        <taxon>Pseudomonadota</taxon>
        <taxon>Gammaproteobacteria</taxon>
        <taxon>Pseudomonadales</taxon>
        <taxon>Marinobacteraceae</taxon>
        <taxon>Marinobacter</taxon>
    </lineage>
</organism>
<evidence type="ECO:0000313" key="6">
    <source>
        <dbReference type="Proteomes" id="UP000013165"/>
    </source>
</evidence>
<dbReference type="Proteomes" id="UP000013165">
    <property type="component" value="Unassembled WGS sequence"/>
</dbReference>
<keyword evidence="1 2" id="KW-0238">DNA-binding</keyword>
<dbReference type="Gene3D" id="2.40.290.10">
    <property type="match status" value="1"/>
</dbReference>
<dbReference type="SMART" id="SM00559">
    <property type="entry name" value="Ku78"/>
    <property type="match status" value="1"/>
</dbReference>
<dbReference type="HAMAP" id="MF_01875">
    <property type="entry name" value="Prokaryotic_Ku"/>
    <property type="match status" value="1"/>
</dbReference>
<comment type="subunit">
    <text evidence="2">Homodimer. Interacts with LigD.</text>
</comment>
<dbReference type="SUPFAM" id="SSF100939">
    <property type="entry name" value="SPOC domain-like"/>
    <property type="match status" value="1"/>
</dbReference>
<comment type="function">
    <text evidence="2">With LigD forms a non-homologous end joining (NHEJ) DNA repair enzyme, which repairs dsDNA breaks with reduced fidelity. Binds linear dsDNA with 5'- and 3'- overhangs but not closed circular dsDNA nor ssDNA. Recruits and stimulates the ligase activity of LigD.</text>
</comment>
<evidence type="ECO:0000256" key="3">
    <source>
        <dbReference type="SAM" id="MobiDB-lite"/>
    </source>
</evidence>
<dbReference type="GO" id="GO:0003690">
    <property type="term" value="F:double-stranded DNA binding"/>
    <property type="evidence" value="ECO:0007669"/>
    <property type="project" value="UniProtKB-UniRule"/>
</dbReference>
<dbReference type="GO" id="GO:0006310">
    <property type="term" value="P:DNA recombination"/>
    <property type="evidence" value="ECO:0007669"/>
    <property type="project" value="UniProtKB-KW"/>
</dbReference>
<protein>
    <recommendedName>
        <fullName evidence="2">Non-homologous end joining protein Ku</fullName>
    </recommendedName>
</protein>
<dbReference type="AlphaFoldDB" id="N6WWT0"/>
<proteinExistence type="inferred from homology"/>
<keyword evidence="2" id="KW-0227">DNA damage</keyword>
<keyword evidence="6" id="KW-1185">Reference proteome</keyword>
<dbReference type="InterPro" id="IPR009187">
    <property type="entry name" value="Prok_Ku"/>
</dbReference>
<dbReference type="Pfam" id="PF02735">
    <property type="entry name" value="Ku"/>
    <property type="match status" value="1"/>
</dbReference>
<feature type="compositionally biased region" description="Basic residues" evidence="3">
    <location>
        <begin position="223"/>
        <end position="233"/>
    </location>
</feature>
<sequence>MAARAIWKGVVRFKSIAVPVKLYSAVADRTVHFRLLHSKDHQPVKQTMINPETEDVISRDEMLRAYRTGEGEEVLFKPSELDDLQPEPSRDIEVLRFYPPRVIDHRWYDRPYYLGPDGDETAYFALTEALESADQEGLARWVMRKKEYVGALRLYEGYPMLMTLRYADRVISADELKAPGGKALDGRELDMAQELIGMLDASFTPEDYPNEYRERVLEMIEKKRKGGKVKRPPAKREKASEDLSGALEASLKRMKDGS</sequence>
<reference evidence="5 6" key="1">
    <citation type="journal article" date="2013" name="Genome Announc.">
        <title>Genome Sequence of the Polycyclic Aromatic Hydrocarbon-Degrading Bacterium Strain Marinobacter nanhaiticus D15-8WT.</title>
        <authorList>
            <person name="Cui Z."/>
            <person name="Gao W."/>
            <person name="Li Q."/>
            <person name="Xu G."/>
            <person name="Zheng L."/>
        </authorList>
    </citation>
    <scope>NUCLEOTIDE SEQUENCE [LARGE SCALE GENOMIC DNA]</scope>
    <source>
        <strain evidence="5 6">D15-8W</strain>
    </source>
</reference>
<dbReference type="eggNOG" id="COG1273">
    <property type="taxonomic scope" value="Bacteria"/>
</dbReference>